<dbReference type="InterPro" id="IPR020471">
    <property type="entry name" value="AKR"/>
</dbReference>
<gene>
    <name evidence="3" type="ORF">UA08_01254</name>
</gene>
<organism evidence="3 4">
    <name type="scientific">Talaromyces atroroseus</name>
    <dbReference type="NCBI Taxonomy" id="1441469"/>
    <lineage>
        <taxon>Eukaryota</taxon>
        <taxon>Fungi</taxon>
        <taxon>Dikarya</taxon>
        <taxon>Ascomycota</taxon>
        <taxon>Pezizomycotina</taxon>
        <taxon>Eurotiomycetes</taxon>
        <taxon>Eurotiomycetidae</taxon>
        <taxon>Eurotiales</taxon>
        <taxon>Trichocomaceae</taxon>
        <taxon>Talaromyces</taxon>
        <taxon>Talaromyces sect. Trachyspermi</taxon>
    </lineage>
</organism>
<protein>
    <recommendedName>
        <fullName evidence="2">NADP-dependent oxidoreductase domain-containing protein</fullName>
    </recommendedName>
</protein>
<evidence type="ECO:0000313" key="4">
    <source>
        <dbReference type="Proteomes" id="UP000214365"/>
    </source>
</evidence>
<dbReference type="GO" id="GO:0016491">
    <property type="term" value="F:oxidoreductase activity"/>
    <property type="evidence" value="ECO:0007669"/>
    <property type="project" value="UniProtKB-KW"/>
</dbReference>
<evidence type="ECO:0000259" key="2">
    <source>
        <dbReference type="Pfam" id="PF00248"/>
    </source>
</evidence>
<sequence>MTTEPQNLSNQDSWVSKLSSGLRHPALIYGTAFKDEQTGPLTELALRTGFRAFDTANYPSAYDEAAIGEILLRASANGLKREEVLVCKNTQAIIDPKRADKERFQIQTKFTPVWAHAEGKLPYSTDQPLEAQVRESIELSFQNLKTDYIDIMMLHVPFDDDADNLVAWKVFETYVPQRIGVLGVSNFDLPALEKLYEASTIKPEVVQNRFQGSNGYDAELRDYLGQKGIVYQAFSVLKSSEEIIMSDLVARFSEQFDVPKEVGFYLLVIGLGNVSIVDGTTNKEHMQIDLKKVTEILGSRLAVEAMQVYMDDFKSLLSEASKTVM</sequence>
<dbReference type="InterPro" id="IPR023210">
    <property type="entry name" value="NADP_OxRdtase_dom"/>
</dbReference>
<dbReference type="GeneID" id="31001009"/>
<accession>A0A1Q5QB22</accession>
<dbReference type="STRING" id="1441469.A0A1Q5QB22"/>
<keyword evidence="4" id="KW-1185">Reference proteome</keyword>
<dbReference type="SUPFAM" id="SSF51430">
    <property type="entry name" value="NAD(P)-linked oxidoreductase"/>
    <property type="match status" value="1"/>
</dbReference>
<dbReference type="OrthoDB" id="5357513at2759"/>
<evidence type="ECO:0000313" key="3">
    <source>
        <dbReference type="EMBL" id="OKL63120.1"/>
    </source>
</evidence>
<reference evidence="3 4" key="1">
    <citation type="submission" date="2015-06" db="EMBL/GenBank/DDBJ databases">
        <title>Talaromyces atroroseus IBT 11181 draft genome.</title>
        <authorList>
            <person name="Rasmussen K.B."/>
            <person name="Rasmussen S."/>
            <person name="Petersen B."/>
            <person name="Sicheritz-Ponten T."/>
            <person name="Mortensen U.H."/>
            <person name="Thrane U."/>
        </authorList>
    </citation>
    <scope>NUCLEOTIDE SEQUENCE [LARGE SCALE GENOMIC DNA]</scope>
    <source>
        <strain evidence="3 4">IBT 11181</strain>
    </source>
</reference>
<feature type="domain" description="NADP-dependent oxidoreductase" evidence="2">
    <location>
        <begin position="31"/>
        <end position="239"/>
    </location>
</feature>
<dbReference type="Pfam" id="PF00248">
    <property type="entry name" value="Aldo_ket_red"/>
    <property type="match status" value="1"/>
</dbReference>
<dbReference type="EMBL" id="LFMY01000002">
    <property type="protein sequence ID" value="OKL63120.1"/>
    <property type="molecule type" value="Genomic_DNA"/>
</dbReference>
<name>A0A1Q5QB22_TALAT</name>
<dbReference type="AlphaFoldDB" id="A0A1Q5QB22"/>
<proteinExistence type="predicted"/>
<dbReference type="Gene3D" id="3.20.20.100">
    <property type="entry name" value="NADP-dependent oxidoreductase domain"/>
    <property type="match status" value="1"/>
</dbReference>
<dbReference type="RefSeq" id="XP_020123241.1">
    <property type="nucleotide sequence ID" value="XM_020260898.1"/>
</dbReference>
<dbReference type="InterPro" id="IPR036812">
    <property type="entry name" value="NAD(P)_OxRdtase_dom_sf"/>
</dbReference>
<keyword evidence="1" id="KW-0560">Oxidoreductase</keyword>
<evidence type="ECO:0000256" key="1">
    <source>
        <dbReference type="ARBA" id="ARBA00023002"/>
    </source>
</evidence>
<dbReference type="Proteomes" id="UP000214365">
    <property type="component" value="Unassembled WGS sequence"/>
</dbReference>
<dbReference type="PANTHER" id="PTHR11732">
    <property type="entry name" value="ALDO/KETO REDUCTASE"/>
    <property type="match status" value="1"/>
</dbReference>
<comment type="caution">
    <text evidence="3">The sequence shown here is derived from an EMBL/GenBank/DDBJ whole genome shotgun (WGS) entry which is preliminary data.</text>
</comment>